<feature type="transmembrane region" description="Helical" evidence="2">
    <location>
        <begin position="197"/>
        <end position="218"/>
    </location>
</feature>
<proteinExistence type="predicted"/>
<reference evidence="3 4" key="1">
    <citation type="submission" date="2016-10" db="EMBL/GenBank/DDBJ databases">
        <title>Proteomics and genomics reveal pathogen-plant mechanisms compatible with a hemibiotrophic lifestyle of Diplodia corticola.</title>
        <authorList>
            <person name="Fernandes I."/>
            <person name="De Jonge R."/>
            <person name="Van De Peer Y."/>
            <person name="Devreese B."/>
            <person name="Alves A."/>
            <person name="Esteves A.C."/>
        </authorList>
    </citation>
    <scope>NUCLEOTIDE SEQUENCE [LARGE SCALE GENOMIC DNA]</scope>
    <source>
        <strain evidence="3 4">CBS 112549</strain>
    </source>
</reference>
<feature type="region of interest" description="Disordered" evidence="1">
    <location>
        <begin position="590"/>
        <end position="615"/>
    </location>
</feature>
<dbReference type="EMBL" id="MNUE01000068">
    <property type="protein sequence ID" value="OJD30013.1"/>
    <property type="molecule type" value="Genomic_DNA"/>
</dbReference>
<comment type="caution">
    <text evidence="3">The sequence shown here is derived from an EMBL/GenBank/DDBJ whole genome shotgun (WGS) entry which is preliminary data.</text>
</comment>
<dbReference type="OrthoDB" id="194358at2759"/>
<protein>
    <submittedName>
        <fullName evidence="3">Mfs general substrate transporter</fullName>
    </submittedName>
</protein>
<evidence type="ECO:0000256" key="1">
    <source>
        <dbReference type="SAM" id="MobiDB-lite"/>
    </source>
</evidence>
<organism evidence="3 4">
    <name type="scientific">Diplodia corticola</name>
    <dbReference type="NCBI Taxonomy" id="236234"/>
    <lineage>
        <taxon>Eukaryota</taxon>
        <taxon>Fungi</taxon>
        <taxon>Dikarya</taxon>
        <taxon>Ascomycota</taxon>
        <taxon>Pezizomycotina</taxon>
        <taxon>Dothideomycetes</taxon>
        <taxon>Dothideomycetes incertae sedis</taxon>
        <taxon>Botryosphaeriales</taxon>
        <taxon>Botryosphaeriaceae</taxon>
        <taxon>Diplodia</taxon>
    </lineage>
</organism>
<keyword evidence="2" id="KW-0472">Membrane</keyword>
<evidence type="ECO:0000256" key="2">
    <source>
        <dbReference type="SAM" id="Phobius"/>
    </source>
</evidence>
<evidence type="ECO:0000313" key="4">
    <source>
        <dbReference type="Proteomes" id="UP000183809"/>
    </source>
</evidence>
<feature type="transmembrane region" description="Helical" evidence="2">
    <location>
        <begin position="230"/>
        <end position="249"/>
    </location>
</feature>
<feature type="region of interest" description="Disordered" evidence="1">
    <location>
        <begin position="659"/>
        <end position="723"/>
    </location>
</feature>
<keyword evidence="2" id="KW-1133">Transmembrane helix</keyword>
<name>A0A1J9RR48_9PEZI</name>
<dbReference type="AlphaFoldDB" id="A0A1J9RR48"/>
<keyword evidence="2" id="KW-0812">Transmembrane</keyword>
<dbReference type="GeneID" id="31018665"/>
<feature type="transmembrane region" description="Helical" evidence="2">
    <location>
        <begin position="57"/>
        <end position="75"/>
    </location>
</feature>
<feature type="compositionally biased region" description="Basic and acidic residues" evidence="1">
    <location>
        <begin position="605"/>
        <end position="615"/>
    </location>
</feature>
<dbReference type="STRING" id="236234.A0A1J9RR48"/>
<feature type="compositionally biased region" description="Polar residues" evidence="1">
    <location>
        <begin position="676"/>
        <end position="693"/>
    </location>
</feature>
<accession>A0A1J9RR48</accession>
<feature type="compositionally biased region" description="Polar residues" evidence="1">
    <location>
        <begin position="701"/>
        <end position="710"/>
    </location>
</feature>
<gene>
    <name evidence="3" type="ORF">BKCO1_6800031</name>
</gene>
<keyword evidence="4" id="KW-1185">Reference proteome</keyword>
<feature type="transmembrane region" description="Helical" evidence="2">
    <location>
        <begin position="261"/>
        <end position="279"/>
    </location>
</feature>
<dbReference type="RefSeq" id="XP_020126273.1">
    <property type="nucleotide sequence ID" value="XM_020278404.1"/>
</dbReference>
<evidence type="ECO:0000313" key="3">
    <source>
        <dbReference type="EMBL" id="OJD30013.1"/>
    </source>
</evidence>
<dbReference type="Proteomes" id="UP000183809">
    <property type="component" value="Unassembled WGS sequence"/>
</dbReference>
<sequence>MPPTTTSTAPVVAPTSTGFDGDDFSNNLFSDLAPLLTLFGEQVTKQFFSLSFGWADHILLAMGPIGIITIIVSAIRVSGPKRLKAIVGRARESLATAEAELLSSTSQNVCEMWDGNQVVRAIGKPQGMQHLVVLKDKIGNNDRGIDPELRILDFQSAFGLGIFSPPRLAYQRQIFEEQPPPNITLNTADSTLSDTELWFWAIVGTILQVTALVVPALVVYLWKWQEAGETIAALLAAISSFVTIAGYIVQFVGLRSLHWSATIIQLGVTLAMTCFRAWVRRGLTAQPICLSLEISHAIAKLAFFLMDDFHEIHELADQILPNIHGWNLYTAHDSDCPDNAPAWNPTSLPIATLEPYKVNETVLLHQYLSVEGIMEYLSSSESNISLNQNGASEKGYLAWTVSTTHKRMNSNHPDGPTKFADLTTGVARTAPSGMYGQLRWKVNLDEIRSIIDLWEATLREKDGQYLVPTGVFSEVHTSRNMLIHWPILSTLDFKTDNTHPNMDWLDGSGFWLVKKVTTLTPDYGPGIHCRPDMGAYYVFKAPPDSLANRPNEHFTHFLVYRNLREVREACALELLGLFLSTISSETEQIGGATQIESNRRTKPRTSYDEPRNKHTEPLWTNTAIDELCSCIEKAELVKTVEEARRFVIPALSRYNLLPKESSEAQETPIREERNSDPGSDSHTQASPASNAEETPTHRSRAQSWAGTPSQRHLRTSDDMSSLF</sequence>